<accession>A0AAD5P8P9</accession>
<feature type="transmembrane region" description="Helical" evidence="1">
    <location>
        <begin position="21"/>
        <end position="42"/>
    </location>
</feature>
<reference evidence="2" key="2">
    <citation type="submission" date="2023-02" db="EMBL/GenBank/DDBJ databases">
        <authorList>
            <consortium name="DOE Joint Genome Institute"/>
            <person name="Mondo S.J."/>
            <person name="Chang Y."/>
            <person name="Wang Y."/>
            <person name="Ahrendt S."/>
            <person name="Andreopoulos W."/>
            <person name="Barry K."/>
            <person name="Beard J."/>
            <person name="Benny G.L."/>
            <person name="Blankenship S."/>
            <person name="Bonito G."/>
            <person name="Cuomo C."/>
            <person name="Desiro A."/>
            <person name="Gervers K.A."/>
            <person name="Hundley H."/>
            <person name="Kuo A."/>
            <person name="LaButti K."/>
            <person name="Lang B.F."/>
            <person name="Lipzen A."/>
            <person name="O'Donnell K."/>
            <person name="Pangilinan J."/>
            <person name="Reynolds N."/>
            <person name="Sandor L."/>
            <person name="Smith M.W."/>
            <person name="Tsang A."/>
            <person name="Grigoriev I.V."/>
            <person name="Stajich J.E."/>
            <person name="Spatafora J.W."/>
        </authorList>
    </citation>
    <scope>NUCLEOTIDE SEQUENCE</scope>
    <source>
        <strain evidence="2">RSA 2281</strain>
    </source>
</reference>
<sequence length="176" mass="19666">MNPGMNKEQIQLDNEENGLQIALAPLFTIFSLPQLESILYAFLPSRIEQHIPKSNIYAVDTFVVTASVTFILVVARLTLLLGNTLLKRSQRRRDSDLASKGDIAIVIEPTASQDDYHTTPNVFHQALSHLVSQSVQSKANGYYILKPNLEVDHSPLEPPAYNIVPQTGQCKEILRE</sequence>
<keyword evidence="1" id="KW-1133">Transmembrane helix</keyword>
<feature type="transmembrane region" description="Helical" evidence="1">
    <location>
        <begin position="62"/>
        <end position="86"/>
    </location>
</feature>
<dbReference type="EMBL" id="JAIXMP010000043">
    <property type="protein sequence ID" value="KAI9247202.1"/>
    <property type="molecule type" value="Genomic_DNA"/>
</dbReference>
<name>A0AAD5P8P9_9FUNG</name>
<keyword evidence="3" id="KW-1185">Reference proteome</keyword>
<gene>
    <name evidence="2" type="ORF">BDA99DRAFT_258796</name>
</gene>
<evidence type="ECO:0000313" key="2">
    <source>
        <dbReference type="EMBL" id="KAI9247202.1"/>
    </source>
</evidence>
<keyword evidence="1" id="KW-0812">Transmembrane</keyword>
<organism evidence="2 3">
    <name type="scientific">Phascolomyces articulosus</name>
    <dbReference type="NCBI Taxonomy" id="60185"/>
    <lineage>
        <taxon>Eukaryota</taxon>
        <taxon>Fungi</taxon>
        <taxon>Fungi incertae sedis</taxon>
        <taxon>Mucoromycota</taxon>
        <taxon>Mucoromycotina</taxon>
        <taxon>Mucoromycetes</taxon>
        <taxon>Mucorales</taxon>
        <taxon>Lichtheimiaceae</taxon>
        <taxon>Phascolomyces</taxon>
    </lineage>
</organism>
<keyword evidence="1" id="KW-0472">Membrane</keyword>
<dbReference type="AlphaFoldDB" id="A0AAD5P8P9"/>
<evidence type="ECO:0000313" key="3">
    <source>
        <dbReference type="Proteomes" id="UP001209540"/>
    </source>
</evidence>
<evidence type="ECO:0000256" key="1">
    <source>
        <dbReference type="SAM" id="Phobius"/>
    </source>
</evidence>
<reference evidence="2" key="1">
    <citation type="journal article" date="2022" name="IScience">
        <title>Evolution of zygomycete secretomes and the origins of terrestrial fungal ecologies.</title>
        <authorList>
            <person name="Chang Y."/>
            <person name="Wang Y."/>
            <person name="Mondo S."/>
            <person name="Ahrendt S."/>
            <person name="Andreopoulos W."/>
            <person name="Barry K."/>
            <person name="Beard J."/>
            <person name="Benny G.L."/>
            <person name="Blankenship S."/>
            <person name="Bonito G."/>
            <person name="Cuomo C."/>
            <person name="Desiro A."/>
            <person name="Gervers K.A."/>
            <person name="Hundley H."/>
            <person name="Kuo A."/>
            <person name="LaButti K."/>
            <person name="Lang B.F."/>
            <person name="Lipzen A."/>
            <person name="O'Donnell K."/>
            <person name="Pangilinan J."/>
            <person name="Reynolds N."/>
            <person name="Sandor L."/>
            <person name="Smith M.E."/>
            <person name="Tsang A."/>
            <person name="Grigoriev I.V."/>
            <person name="Stajich J.E."/>
            <person name="Spatafora J.W."/>
        </authorList>
    </citation>
    <scope>NUCLEOTIDE SEQUENCE</scope>
    <source>
        <strain evidence="2">RSA 2281</strain>
    </source>
</reference>
<protein>
    <submittedName>
        <fullName evidence="2">Uncharacterized protein</fullName>
    </submittedName>
</protein>
<dbReference type="Proteomes" id="UP001209540">
    <property type="component" value="Unassembled WGS sequence"/>
</dbReference>
<proteinExistence type="predicted"/>
<comment type="caution">
    <text evidence="2">The sequence shown here is derived from an EMBL/GenBank/DDBJ whole genome shotgun (WGS) entry which is preliminary data.</text>
</comment>